<feature type="region of interest" description="Disordered" evidence="2">
    <location>
        <begin position="222"/>
        <end position="337"/>
    </location>
</feature>
<dbReference type="EMBL" id="HBUF01023474">
    <property type="protein sequence ID" value="CAG6611976.1"/>
    <property type="molecule type" value="Transcribed_RNA"/>
</dbReference>
<evidence type="ECO:0000256" key="2">
    <source>
        <dbReference type="SAM" id="MobiDB-lite"/>
    </source>
</evidence>
<feature type="compositionally biased region" description="Polar residues" evidence="2">
    <location>
        <begin position="719"/>
        <end position="731"/>
    </location>
</feature>
<feature type="compositionally biased region" description="Basic and acidic residues" evidence="2">
    <location>
        <begin position="440"/>
        <end position="475"/>
    </location>
</feature>
<keyword evidence="1" id="KW-0175">Coiled coil</keyword>
<feature type="region of interest" description="Disordered" evidence="2">
    <location>
        <begin position="719"/>
        <end position="770"/>
    </location>
</feature>
<feature type="compositionally biased region" description="Basic and acidic residues" evidence="2">
    <location>
        <begin position="735"/>
        <end position="744"/>
    </location>
</feature>
<evidence type="ECO:0000256" key="1">
    <source>
        <dbReference type="SAM" id="Coils"/>
    </source>
</evidence>
<dbReference type="AlphaFoldDB" id="A0A8D8LSX5"/>
<evidence type="ECO:0000313" key="3">
    <source>
        <dbReference type="EMBL" id="CAG6611973.1"/>
    </source>
</evidence>
<reference evidence="3" key="1">
    <citation type="submission" date="2021-05" db="EMBL/GenBank/DDBJ databases">
        <authorList>
            <person name="Alioto T."/>
            <person name="Alioto T."/>
            <person name="Gomez Garrido J."/>
        </authorList>
    </citation>
    <scope>NUCLEOTIDE SEQUENCE</scope>
</reference>
<dbReference type="Gene3D" id="3.40.50.1110">
    <property type="entry name" value="SGNH hydrolase"/>
    <property type="match status" value="1"/>
</dbReference>
<feature type="compositionally biased region" description="Polar residues" evidence="2">
    <location>
        <begin position="241"/>
        <end position="267"/>
    </location>
</feature>
<dbReference type="CDD" id="cd00229">
    <property type="entry name" value="SGNH_hydrolase"/>
    <property type="match status" value="1"/>
</dbReference>
<name>A0A8D8LSX5_9HEMI</name>
<feature type="compositionally biased region" description="Polar residues" evidence="2">
    <location>
        <begin position="320"/>
        <end position="337"/>
    </location>
</feature>
<dbReference type="EMBL" id="HBUF01023473">
    <property type="protein sequence ID" value="CAG6611973.1"/>
    <property type="molecule type" value="Transcribed_RNA"/>
</dbReference>
<feature type="region of interest" description="Disordered" evidence="2">
    <location>
        <begin position="431"/>
        <end position="475"/>
    </location>
</feature>
<proteinExistence type="predicted"/>
<organism evidence="3">
    <name type="scientific">Cacopsylla melanoneura</name>
    <dbReference type="NCBI Taxonomy" id="428564"/>
    <lineage>
        <taxon>Eukaryota</taxon>
        <taxon>Metazoa</taxon>
        <taxon>Ecdysozoa</taxon>
        <taxon>Arthropoda</taxon>
        <taxon>Hexapoda</taxon>
        <taxon>Insecta</taxon>
        <taxon>Pterygota</taxon>
        <taxon>Neoptera</taxon>
        <taxon>Paraneoptera</taxon>
        <taxon>Hemiptera</taxon>
        <taxon>Sternorrhyncha</taxon>
        <taxon>Psylloidea</taxon>
        <taxon>Psyllidae</taxon>
        <taxon>Psyllinae</taxon>
        <taxon>Cacopsylla</taxon>
    </lineage>
</organism>
<feature type="coiled-coil region" evidence="1">
    <location>
        <begin position="94"/>
        <end position="181"/>
    </location>
</feature>
<feature type="compositionally biased region" description="Basic and acidic residues" evidence="2">
    <location>
        <begin position="268"/>
        <end position="282"/>
    </location>
</feature>
<protein>
    <submittedName>
        <fullName evidence="3">Uncharacterized protein</fullName>
    </submittedName>
</protein>
<sequence>MSENNTHNMNSRSRSRSRRIAASKFKRISGVSKKMLTGENKELETEFNREVEKIPQYCRNNIKRISSLILEKLGEIEDNLTDSQENGKVLAINLKESEESKKAAIEQNKEFRGRICILEADYEEHIKSYNSTIEYQETRIAQLTQQNQKMETALKEDKTNLQQLEEENAGLRFLINTLQKALKNLKGDSKYYNLKGDCDKTLNIGDLTCDFINMIADTSVEGKADKEENDEQEYNKDNEVELNNESVNQNNELQDSSLETQPSISSDGNKESHRNEPEENKENSTLTPKKSSNKPTVITIEDEECTDTDNNNKTRVRNPLQLTPTTNEESTQSENNTVIDITNRENNKTLTQQTLTLTPEIQIYVPKELDVSKTNSKYINHNEAKASNDVHIVVRAAIFTLREELKEEINLNTNKIAKVEEKIKYLNISQNETSNPNKISESKSGKKDKQEHPKDVQKNRDGQEKVRQNGNHERSCLMKSMVSTTSKNKKLYLIGDSHIRYLKGEIQNDINMKDWQINDNFKSGYNFRQITTELLPEAQDTDIIIISAGTNDLYRTEWESIKQSIDILSSKKCKVVLILTPPQNTGTNADIIKLNTLIKHHIKAYNNIGTIDTHKFIQPWHSAVDGVHLGRKGKMYLAKKITEECKGNRGQSNNGELQKKNGYTTQDIRQQMIQNKNQNHEQYSRYKHWQEEIQETARKQLWSNNEDWMEFNDSRVKSNNTSFHQNYGQSRNKTHRQDWKRSLDSHVPWHKGTSTQQKEHAQPTYDKEQWPQLSETNKCKTCGTCVANVNRRGNF</sequence>
<feature type="compositionally biased region" description="Polar residues" evidence="2">
    <location>
        <begin position="283"/>
        <end position="296"/>
    </location>
</feature>
<dbReference type="SUPFAM" id="SSF52266">
    <property type="entry name" value="SGNH hydrolase"/>
    <property type="match status" value="1"/>
</dbReference>
<dbReference type="InterPro" id="IPR036514">
    <property type="entry name" value="SGNH_hydro_sf"/>
</dbReference>
<accession>A0A8D8LSX5</accession>
<feature type="compositionally biased region" description="Basic and acidic residues" evidence="2">
    <location>
        <begin position="757"/>
        <end position="769"/>
    </location>
</feature>